<evidence type="ECO:0000256" key="9">
    <source>
        <dbReference type="ARBA" id="ARBA00048317"/>
    </source>
</evidence>
<evidence type="ECO:0000313" key="14">
    <source>
        <dbReference type="EMBL" id="CAK7236422.1"/>
    </source>
</evidence>
<evidence type="ECO:0000256" key="1">
    <source>
        <dbReference type="ARBA" id="ARBA00011970"/>
    </source>
</evidence>
<sequence>MLLPANFKVRRTLPTAMFGTSLVLCLGYFYLTPHEFEHGLSWPSTSSSAYSSTSLSSLPPLPLPDDYSLDTPASSFCDDRFNSKYLTDLRNTSFQYCNASSYSSLNCFHSHTSSDNERDSLCLAQGAIFDPSSRKFVLQCDIVNPDENATARGAIPFEAVRSYWYDTGPKYIFDNHVSFVTEDGVAAAVSASNPKETRYTLLIKREGELNPWHCLLEIWSMAMTMDVLQMARDPVTGRAFLGRDEKDLSNVQVVILDDRLDGPYFDLWTLFSGRTPLRLSQLATDATAASFYGIDSNDTSGPDASVEHRLIVPLAGASNPTWQNDWIARDCTRSDTLRAFVGRVLRHYGVVDASPSDKKSEAAAEEKKIMVTFVDRKDANTRRLVDQDGLLDALRAKYGEDVIHVDAVDFGSLPFAEQLRIARATDVLVGVHGAGLTHTMFLREQTSAVVEIQPADMGATFMGFRNLANMRGVEYFRTHASPVNETEAAAAAEPTKEEEAKPSGENKEPEPRPVEKRSRLVRRAAWHTENFAMDKDVFVRAVGAAIEAVANKGTHQKEVL</sequence>
<feature type="compositionally biased region" description="Basic and acidic residues" evidence="11">
    <location>
        <begin position="494"/>
        <end position="518"/>
    </location>
</feature>
<dbReference type="PANTHER" id="PTHR20961">
    <property type="entry name" value="GLYCOSYLTRANSFERASE"/>
    <property type="match status" value="1"/>
</dbReference>
<feature type="region of interest" description="Disordered" evidence="11">
    <location>
        <begin position="485"/>
        <end position="519"/>
    </location>
</feature>
<keyword evidence="5" id="KW-0256">Endoplasmic reticulum</keyword>
<evidence type="ECO:0000256" key="8">
    <source>
        <dbReference type="ARBA" id="ARBA00042574"/>
    </source>
</evidence>
<proteinExistence type="predicted"/>
<evidence type="ECO:0000256" key="2">
    <source>
        <dbReference type="ARBA" id="ARBA00022676"/>
    </source>
</evidence>
<keyword evidence="15" id="KW-1185">Reference proteome</keyword>
<keyword evidence="2" id="KW-0328">Glycosyltransferase</keyword>
<evidence type="ECO:0000259" key="13">
    <source>
        <dbReference type="Pfam" id="PF04577"/>
    </source>
</evidence>
<dbReference type="EC" id="2.4.1.255" evidence="1"/>
<name>A0ABP0CW91_9PEZI</name>
<keyword evidence="6" id="KW-0325">Glycoprotein</keyword>
<keyword evidence="12" id="KW-0812">Transmembrane</keyword>
<protein>
    <recommendedName>
        <fullName evidence="7">EGF domain-specific O-linked N-acetylglucosamine transferase</fullName>
        <ecNumber evidence="1">2.4.1.255</ecNumber>
    </recommendedName>
    <alternativeName>
        <fullName evidence="8">Extracellular O-linked N-acetylglucosamine transferase</fullName>
    </alternativeName>
</protein>
<feature type="transmembrane region" description="Helical" evidence="12">
    <location>
        <begin position="12"/>
        <end position="31"/>
    </location>
</feature>
<evidence type="ECO:0000256" key="11">
    <source>
        <dbReference type="SAM" id="MobiDB-lite"/>
    </source>
</evidence>
<feature type="domain" description="Glycosyltransferase 61 catalytic" evidence="13">
    <location>
        <begin position="369"/>
        <end position="448"/>
    </location>
</feature>
<comment type="catalytic activity">
    <reaction evidence="10">
        <text>L-threonyl-[protein] + UDP-N-acetyl-alpha-D-glucosamine = 3-O-(N-acetyl-beta-D-glucosaminyl)-L-threonyl-[protein] + UDP + H(+)</text>
        <dbReference type="Rhea" id="RHEA:48908"/>
        <dbReference type="Rhea" id="RHEA-COMP:11060"/>
        <dbReference type="Rhea" id="RHEA-COMP:12252"/>
        <dbReference type="ChEBI" id="CHEBI:15378"/>
        <dbReference type="ChEBI" id="CHEBI:30013"/>
        <dbReference type="ChEBI" id="CHEBI:57705"/>
        <dbReference type="ChEBI" id="CHEBI:58223"/>
        <dbReference type="ChEBI" id="CHEBI:90840"/>
        <dbReference type="EC" id="2.4.1.255"/>
    </reaction>
</comment>
<dbReference type="InterPro" id="IPR049625">
    <property type="entry name" value="Glyco_transf_61_cat"/>
</dbReference>
<evidence type="ECO:0000256" key="12">
    <source>
        <dbReference type="SAM" id="Phobius"/>
    </source>
</evidence>
<organism evidence="14 15">
    <name type="scientific">Sporothrix bragantina</name>
    <dbReference type="NCBI Taxonomy" id="671064"/>
    <lineage>
        <taxon>Eukaryota</taxon>
        <taxon>Fungi</taxon>
        <taxon>Dikarya</taxon>
        <taxon>Ascomycota</taxon>
        <taxon>Pezizomycotina</taxon>
        <taxon>Sordariomycetes</taxon>
        <taxon>Sordariomycetidae</taxon>
        <taxon>Ophiostomatales</taxon>
        <taxon>Ophiostomataceae</taxon>
        <taxon>Sporothrix</taxon>
    </lineage>
</organism>
<evidence type="ECO:0000313" key="15">
    <source>
        <dbReference type="Proteomes" id="UP001642406"/>
    </source>
</evidence>
<accession>A0ABP0CW91</accession>
<evidence type="ECO:0000256" key="3">
    <source>
        <dbReference type="ARBA" id="ARBA00022679"/>
    </source>
</evidence>
<keyword evidence="3" id="KW-0808">Transferase</keyword>
<dbReference type="Pfam" id="PF04577">
    <property type="entry name" value="Glyco_transf_61"/>
    <property type="match status" value="1"/>
</dbReference>
<evidence type="ECO:0000256" key="7">
    <source>
        <dbReference type="ARBA" id="ARBA00040944"/>
    </source>
</evidence>
<evidence type="ECO:0000256" key="10">
    <source>
        <dbReference type="ARBA" id="ARBA00049432"/>
    </source>
</evidence>
<evidence type="ECO:0000256" key="4">
    <source>
        <dbReference type="ARBA" id="ARBA00022729"/>
    </source>
</evidence>
<evidence type="ECO:0000256" key="5">
    <source>
        <dbReference type="ARBA" id="ARBA00022824"/>
    </source>
</evidence>
<comment type="caution">
    <text evidence="14">The sequence shown here is derived from an EMBL/GenBank/DDBJ whole genome shotgun (WGS) entry which is preliminary data.</text>
</comment>
<gene>
    <name evidence="14" type="ORF">SBRCBS47491_009631</name>
</gene>
<dbReference type="Proteomes" id="UP001642406">
    <property type="component" value="Unassembled WGS sequence"/>
</dbReference>
<comment type="catalytic activity">
    <reaction evidence="9">
        <text>L-seryl-[protein] + UDP-N-acetyl-alpha-D-glucosamine = 3-O-(N-acetyl-beta-D-glucosaminyl)-L-seryl-[protein] + UDP + H(+)</text>
        <dbReference type="Rhea" id="RHEA:48904"/>
        <dbReference type="Rhea" id="RHEA-COMP:9863"/>
        <dbReference type="Rhea" id="RHEA-COMP:12251"/>
        <dbReference type="ChEBI" id="CHEBI:15378"/>
        <dbReference type="ChEBI" id="CHEBI:29999"/>
        <dbReference type="ChEBI" id="CHEBI:57705"/>
        <dbReference type="ChEBI" id="CHEBI:58223"/>
        <dbReference type="ChEBI" id="CHEBI:90838"/>
        <dbReference type="EC" id="2.4.1.255"/>
    </reaction>
</comment>
<reference evidence="14 15" key="1">
    <citation type="submission" date="2024-01" db="EMBL/GenBank/DDBJ databases">
        <authorList>
            <person name="Allen C."/>
            <person name="Tagirdzhanova G."/>
        </authorList>
    </citation>
    <scope>NUCLEOTIDE SEQUENCE [LARGE SCALE GENOMIC DNA]</scope>
</reference>
<keyword evidence="12" id="KW-1133">Transmembrane helix</keyword>
<dbReference type="EMBL" id="CAWUHC010000158">
    <property type="protein sequence ID" value="CAK7236422.1"/>
    <property type="molecule type" value="Genomic_DNA"/>
</dbReference>
<evidence type="ECO:0000256" key="6">
    <source>
        <dbReference type="ARBA" id="ARBA00023180"/>
    </source>
</evidence>
<dbReference type="PANTHER" id="PTHR20961:SF148">
    <property type="entry name" value="EGF DOMAIN-SPECIFIC O-LINKED N-ACETYLGLUCOSAMINE TRANSFERASE"/>
    <property type="match status" value="1"/>
</dbReference>
<dbReference type="InterPro" id="IPR007657">
    <property type="entry name" value="Glycosyltransferase_61"/>
</dbReference>
<keyword evidence="4" id="KW-0732">Signal</keyword>
<keyword evidence="12" id="KW-0472">Membrane</keyword>